<dbReference type="Pfam" id="PF00107">
    <property type="entry name" value="ADH_zinc_N"/>
    <property type="match status" value="1"/>
</dbReference>
<evidence type="ECO:0000256" key="10">
    <source>
        <dbReference type="ARBA" id="ARBA00048685"/>
    </source>
</evidence>
<dbReference type="PROSITE" id="PS00059">
    <property type="entry name" value="ADH_ZINC"/>
    <property type="match status" value="1"/>
</dbReference>
<evidence type="ECO:0000256" key="11">
    <source>
        <dbReference type="ARBA" id="ARBA00049085"/>
    </source>
</evidence>
<comment type="catalytic activity">
    <reaction evidence="10">
        <text>2-deoxy-scyllo-inosamine + NAD(+) = 3-amino-2,3-dideoxy-scyllo-inosose + NADH + H(+)</text>
        <dbReference type="Rhea" id="RHEA:33883"/>
        <dbReference type="ChEBI" id="CHEBI:15378"/>
        <dbReference type="ChEBI" id="CHEBI:57540"/>
        <dbReference type="ChEBI" id="CHEBI:57945"/>
        <dbReference type="ChEBI" id="CHEBI:65002"/>
        <dbReference type="ChEBI" id="CHEBI:65003"/>
        <dbReference type="EC" id="1.1.1.329"/>
    </reaction>
</comment>
<comment type="pathway">
    <text evidence="6">Metabolic intermediate biosynthesis; 2-deoxystreptamine biosynthesis; 2-deoxystreptamine from D-glucose 6-phosphate: step 3/4.</text>
</comment>
<keyword evidence="4" id="KW-0560">Oxidoreductase</keyword>
<reference evidence="16" key="1">
    <citation type="journal article" date="2019" name="Int. J. Syst. Evol. Microbiol.">
        <title>The Global Catalogue of Microorganisms (GCM) 10K type strain sequencing project: providing services to taxonomists for standard genome sequencing and annotation.</title>
        <authorList>
            <consortium name="The Broad Institute Genomics Platform"/>
            <consortium name="The Broad Institute Genome Sequencing Center for Infectious Disease"/>
            <person name="Wu L."/>
            <person name="Ma J."/>
        </authorList>
    </citation>
    <scope>NUCLEOTIDE SEQUENCE [LARGE SCALE GENOMIC DNA]</scope>
    <source>
        <strain evidence="16">JCM 5062</strain>
    </source>
</reference>
<dbReference type="SUPFAM" id="SSF50129">
    <property type="entry name" value="GroES-like"/>
    <property type="match status" value="1"/>
</dbReference>
<dbReference type="PANTHER" id="PTHR43401">
    <property type="entry name" value="L-THREONINE 3-DEHYDROGENASE"/>
    <property type="match status" value="1"/>
</dbReference>
<accession>A0ABP5ZAN6</accession>
<dbReference type="Gene3D" id="3.90.180.10">
    <property type="entry name" value="Medium-chain alcohol dehydrogenases, catalytic domain"/>
    <property type="match status" value="1"/>
</dbReference>
<evidence type="ECO:0000256" key="13">
    <source>
        <dbReference type="SAM" id="MobiDB-lite"/>
    </source>
</evidence>
<evidence type="ECO:0000256" key="6">
    <source>
        <dbReference type="ARBA" id="ARBA00037908"/>
    </source>
</evidence>
<comment type="caution">
    <text evidence="15">The sequence shown here is derived from an EMBL/GenBank/DDBJ whole genome shotgun (WGS) entry which is preliminary data.</text>
</comment>
<evidence type="ECO:0000256" key="12">
    <source>
        <dbReference type="RuleBase" id="RU361277"/>
    </source>
</evidence>
<organism evidence="15 16">
    <name type="scientific">Streptomyces gobitricini</name>
    <dbReference type="NCBI Taxonomy" id="68211"/>
    <lineage>
        <taxon>Bacteria</taxon>
        <taxon>Bacillati</taxon>
        <taxon>Actinomycetota</taxon>
        <taxon>Actinomycetes</taxon>
        <taxon>Kitasatosporales</taxon>
        <taxon>Streptomycetaceae</taxon>
        <taxon>Streptomyces</taxon>
    </lineage>
</organism>
<dbReference type="InterPro" id="IPR013149">
    <property type="entry name" value="ADH-like_C"/>
</dbReference>
<evidence type="ECO:0000259" key="14">
    <source>
        <dbReference type="SMART" id="SM00829"/>
    </source>
</evidence>
<keyword evidence="16" id="KW-1185">Reference proteome</keyword>
<sequence length="418" mass="41820">MSRPPSGAPARAAGGSPGSAAAGPEPGRGPGGHRSAGGTPGAGPGHTGPGRTGPEDGTPGRNTGGTPGPAAEDGPAREAGGRTGRAVVVERPGVHRLVERDVPVAGPGEVLVRVAAAGICMSDREVYDGHRDAAYVRHPVVPGHEWSGTVEAVGEGVDPALVGRKTVAEGFRSCGACERCRCGETSLCAGGYAETGFTEPGAFADHITVPARLLHLLRDDADLRAAALLEPAAVVAAAVRAGRPRPGERVAVVGAGTLGLLAVQLLAASSPAGLTVIDPRAARGDQALGFGASESLDPAEAAALEGRFDLVVETAGAPTTAASSCRLARRGGRVVLTGMFTPGAVGIDPVHLSLSQLEVRSVFGAPSSAWSDAVRAFGLGLLAPAPLITHEFPLERFADAVALVGGGDPRTGKVLLRP</sequence>
<feature type="domain" description="Enoyl reductase (ER)" evidence="14">
    <location>
        <begin position="93"/>
        <end position="416"/>
    </location>
</feature>
<dbReference type="SMART" id="SM00829">
    <property type="entry name" value="PKS_ER"/>
    <property type="match status" value="1"/>
</dbReference>
<dbReference type="InterPro" id="IPR011032">
    <property type="entry name" value="GroES-like_sf"/>
</dbReference>
<feature type="compositionally biased region" description="Gly residues" evidence="13">
    <location>
        <begin position="26"/>
        <end position="51"/>
    </location>
</feature>
<keyword evidence="3 12" id="KW-0862">Zinc</keyword>
<dbReference type="Proteomes" id="UP001499942">
    <property type="component" value="Unassembled WGS sequence"/>
</dbReference>
<comment type="catalytic activity">
    <reaction evidence="11">
        <text>2-deoxy-scyllo-inosamine + NADP(+) = 3-amino-2,3-dideoxy-scyllo-inosose + NADPH + H(+)</text>
        <dbReference type="Rhea" id="RHEA:33879"/>
        <dbReference type="ChEBI" id="CHEBI:15378"/>
        <dbReference type="ChEBI" id="CHEBI:57783"/>
        <dbReference type="ChEBI" id="CHEBI:58349"/>
        <dbReference type="ChEBI" id="CHEBI:65002"/>
        <dbReference type="ChEBI" id="CHEBI:65003"/>
        <dbReference type="EC" id="1.1.1.329"/>
    </reaction>
</comment>
<dbReference type="InterPro" id="IPR013154">
    <property type="entry name" value="ADH-like_N"/>
</dbReference>
<feature type="region of interest" description="Disordered" evidence="13">
    <location>
        <begin position="1"/>
        <end position="87"/>
    </location>
</feature>
<evidence type="ECO:0000313" key="15">
    <source>
        <dbReference type="EMBL" id="GAA2492974.1"/>
    </source>
</evidence>
<evidence type="ECO:0000256" key="9">
    <source>
        <dbReference type="ARBA" id="ARBA00039387"/>
    </source>
</evidence>
<protein>
    <recommendedName>
        <fullName evidence="9">2-deoxy-scyllo-inosamine dehydrogenase</fullName>
        <ecNumber evidence="8">1.1.1.329</ecNumber>
    </recommendedName>
</protein>
<dbReference type="InterPro" id="IPR002328">
    <property type="entry name" value="ADH_Zn_CS"/>
</dbReference>
<evidence type="ECO:0000256" key="3">
    <source>
        <dbReference type="ARBA" id="ARBA00022833"/>
    </source>
</evidence>
<evidence type="ECO:0000256" key="5">
    <source>
        <dbReference type="ARBA" id="ARBA00037678"/>
    </source>
</evidence>
<name>A0ABP5ZAN6_9ACTN</name>
<dbReference type="PANTHER" id="PTHR43401:SF2">
    <property type="entry name" value="L-THREONINE 3-DEHYDROGENASE"/>
    <property type="match status" value="1"/>
</dbReference>
<dbReference type="InterPro" id="IPR050129">
    <property type="entry name" value="Zn_alcohol_dh"/>
</dbReference>
<evidence type="ECO:0000256" key="7">
    <source>
        <dbReference type="ARBA" id="ARBA00038004"/>
    </source>
</evidence>
<dbReference type="Pfam" id="PF08240">
    <property type="entry name" value="ADH_N"/>
    <property type="match status" value="1"/>
</dbReference>
<keyword evidence="2 12" id="KW-0479">Metal-binding</keyword>
<evidence type="ECO:0000256" key="2">
    <source>
        <dbReference type="ARBA" id="ARBA00022723"/>
    </source>
</evidence>
<comment type="cofactor">
    <cofactor evidence="1 12">
        <name>Zn(2+)</name>
        <dbReference type="ChEBI" id="CHEBI:29105"/>
    </cofactor>
</comment>
<dbReference type="EC" id="1.1.1.329" evidence="8"/>
<evidence type="ECO:0000313" key="16">
    <source>
        <dbReference type="Proteomes" id="UP001499942"/>
    </source>
</evidence>
<feature type="compositionally biased region" description="Low complexity" evidence="13">
    <location>
        <begin position="1"/>
        <end position="25"/>
    </location>
</feature>
<gene>
    <name evidence="15" type="ORF">GCM10010393_26090</name>
</gene>
<comment type="function">
    <text evidence="5">Catalyzes the oxidation of 2-deoxy-scyllo-inosamine (DOIA) with NAD(+) or NADP(+), forming 3-amino-2,3-dideoxy-scyllo-inosose (amino-DOI).</text>
</comment>
<dbReference type="Gene3D" id="3.40.50.720">
    <property type="entry name" value="NAD(P)-binding Rossmann-like Domain"/>
    <property type="match status" value="1"/>
</dbReference>
<dbReference type="EMBL" id="BAAASR010000015">
    <property type="protein sequence ID" value="GAA2492974.1"/>
    <property type="molecule type" value="Genomic_DNA"/>
</dbReference>
<dbReference type="InterPro" id="IPR020843">
    <property type="entry name" value="ER"/>
</dbReference>
<evidence type="ECO:0000256" key="8">
    <source>
        <dbReference type="ARBA" id="ARBA00039102"/>
    </source>
</evidence>
<comment type="similarity">
    <text evidence="7">Belongs to the zinc-containing alcohol dehydrogenase family. DOIA dehydrogenase subfamily.</text>
</comment>
<dbReference type="InterPro" id="IPR036291">
    <property type="entry name" value="NAD(P)-bd_dom_sf"/>
</dbReference>
<evidence type="ECO:0000256" key="4">
    <source>
        <dbReference type="ARBA" id="ARBA00023002"/>
    </source>
</evidence>
<dbReference type="SUPFAM" id="SSF51735">
    <property type="entry name" value="NAD(P)-binding Rossmann-fold domains"/>
    <property type="match status" value="1"/>
</dbReference>
<proteinExistence type="inferred from homology"/>
<evidence type="ECO:0000256" key="1">
    <source>
        <dbReference type="ARBA" id="ARBA00001947"/>
    </source>
</evidence>